<evidence type="ECO:0000313" key="2">
    <source>
        <dbReference type="Proteomes" id="UP000798662"/>
    </source>
</evidence>
<comment type="caution">
    <text evidence="1">The sequence shown here is derived from an EMBL/GenBank/DDBJ whole genome shotgun (WGS) entry which is preliminary data.</text>
</comment>
<dbReference type="Proteomes" id="UP000798662">
    <property type="component" value="Chromosome 1"/>
</dbReference>
<name>A0ACC3BTC9_PYRYE</name>
<evidence type="ECO:0000313" key="1">
    <source>
        <dbReference type="EMBL" id="KAK1861286.1"/>
    </source>
</evidence>
<keyword evidence="2" id="KW-1185">Reference proteome</keyword>
<protein>
    <submittedName>
        <fullName evidence="1">Uncharacterized protein</fullName>
    </submittedName>
</protein>
<accession>A0ACC3BTC9</accession>
<organism evidence="1 2">
    <name type="scientific">Pyropia yezoensis</name>
    <name type="common">Susabi-nori</name>
    <name type="synonym">Porphyra yezoensis</name>
    <dbReference type="NCBI Taxonomy" id="2788"/>
    <lineage>
        <taxon>Eukaryota</taxon>
        <taxon>Rhodophyta</taxon>
        <taxon>Bangiophyceae</taxon>
        <taxon>Bangiales</taxon>
        <taxon>Bangiaceae</taxon>
        <taxon>Pyropia</taxon>
    </lineage>
</organism>
<sequence>MAAARLAASAGGGAAAPAPRWRRLLEERAPVVVSDSPSPMVRMRSAGVSNGTFVFGYGCAAHAGNLVAEDAAKIQPFSLALRSSLAMTVFFLRCGRPRALHAATVLSFVEPGRQRVRGLQAYSRTRWVGQATTIAAVEENIPSLRHTLFTNTLSDNPFDVPATVIEALEAPSRAAIGQSTPFLKTLAAVVVLLEADAAPLSSYAGLFACLRSSLDTHFLEISPATRAALQRRLTARYAAFADPHVALAFYLDGFWGPARGRVAGLLWAVREEQGGRTVPELRDAAIVSLADGDAALAARLQAELSEFLAFAAQPAREETWRLVDYAAAVAADATSSLWLQPGLWRENEVSDPGWDIVDLLDGKAAPERGDELDFEPVYSAGPGVVRLPIPDGSAVWAAMGVNRHIPPSPTQWVLCL</sequence>
<gene>
    <name evidence="1" type="ORF">I4F81_003870</name>
</gene>
<proteinExistence type="predicted"/>
<reference evidence="1" key="1">
    <citation type="submission" date="2019-11" db="EMBL/GenBank/DDBJ databases">
        <title>Nori genome reveals adaptations in red seaweeds to the harsh intertidal environment.</title>
        <authorList>
            <person name="Wang D."/>
            <person name="Mao Y."/>
        </authorList>
    </citation>
    <scope>NUCLEOTIDE SEQUENCE</scope>
    <source>
        <tissue evidence="1">Gametophyte</tissue>
    </source>
</reference>
<dbReference type="EMBL" id="CM020618">
    <property type="protein sequence ID" value="KAK1861286.1"/>
    <property type="molecule type" value="Genomic_DNA"/>
</dbReference>